<dbReference type="VEuPathDB" id="FungiDB:CC1G_14550"/>
<accession>D6RMF6</accession>
<dbReference type="Proteomes" id="UP000001861">
    <property type="component" value="Unassembled WGS sequence"/>
</dbReference>
<reference evidence="2 3" key="1">
    <citation type="journal article" date="2010" name="Proc. Natl. Acad. Sci. U.S.A.">
        <title>Insights into evolution of multicellular fungi from the assembled chromosomes of the mushroom Coprinopsis cinerea (Coprinus cinereus).</title>
        <authorList>
            <person name="Stajich J.E."/>
            <person name="Wilke S.K."/>
            <person name="Ahren D."/>
            <person name="Au C.H."/>
            <person name="Birren B.W."/>
            <person name="Borodovsky M."/>
            <person name="Burns C."/>
            <person name="Canback B."/>
            <person name="Casselton L.A."/>
            <person name="Cheng C.K."/>
            <person name="Deng J."/>
            <person name="Dietrich F.S."/>
            <person name="Fargo D.C."/>
            <person name="Farman M.L."/>
            <person name="Gathman A.C."/>
            <person name="Goldberg J."/>
            <person name="Guigo R."/>
            <person name="Hoegger P.J."/>
            <person name="Hooker J.B."/>
            <person name="Huggins A."/>
            <person name="James T.Y."/>
            <person name="Kamada T."/>
            <person name="Kilaru S."/>
            <person name="Kodira C."/>
            <person name="Kues U."/>
            <person name="Kupfer D."/>
            <person name="Kwan H.S."/>
            <person name="Lomsadze A."/>
            <person name="Li W."/>
            <person name="Lilly W.W."/>
            <person name="Ma L.J."/>
            <person name="Mackey A.J."/>
            <person name="Manning G."/>
            <person name="Martin F."/>
            <person name="Muraguchi H."/>
            <person name="Natvig D.O."/>
            <person name="Palmerini H."/>
            <person name="Ramesh M.A."/>
            <person name="Rehmeyer C.J."/>
            <person name="Roe B.A."/>
            <person name="Shenoy N."/>
            <person name="Stanke M."/>
            <person name="Ter-Hovhannisyan V."/>
            <person name="Tunlid A."/>
            <person name="Velagapudi R."/>
            <person name="Vision T.J."/>
            <person name="Zeng Q."/>
            <person name="Zolan M.E."/>
            <person name="Pukkila P.J."/>
        </authorList>
    </citation>
    <scope>NUCLEOTIDE SEQUENCE [LARGE SCALE GENOMIC DNA]</scope>
    <source>
        <strain evidence="3">Okayama-7 / 130 / ATCC MYA-4618 / FGSC 9003</strain>
    </source>
</reference>
<dbReference type="InParanoid" id="D6RMF6"/>
<feature type="region of interest" description="Disordered" evidence="1">
    <location>
        <begin position="34"/>
        <end position="77"/>
    </location>
</feature>
<organism evidence="2 3">
    <name type="scientific">Coprinopsis cinerea (strain Okayama-7 / 130 / ATCC MYA-4618 / FGSC 9003)</name>
    <name type="common">Inky cap fungus</name>
    <name type="synonym">Hormographiella aspergillata</name>
    <dbReference type="NCBI Taxonomy" id="240176"/>
    <lineage>
        <taxon>Eukaryota</taxon>
        <taxon>Fungi</taxon>
        <taxon>Dikarya</taxon>
        <taxon>Basidiomycota</taxon>
        <taxon>Agaricomycotina</taxon>
        <taxon>Agaricomycetes</taxon>
        <taxon>Agaricomycetidae</taxon>
        <taxon>Agaricales</taxon>
        <taxon>Agaricineae</taxon>
        <taxon>Psathyrellaceae</taxon>
        <taxon>Coprinopsis</taxon>
    </lineage>
</organism>
<dbReference type="GeneID" id="9379690"/>
<dbReference type="EMBL" id="AACS02000005">
    <property type="protein sequence ID" value="EFI27624.1"/>
    <property type="molecule type" value="Genomic_DNA"/>
</dbReference>
<dbReference type="AlphaFoldDB" id="D6RMF6"/>
<gene>
    <name evidence="2" type="ORF">CC1G_14550</name>
</gene>
<protein>
    <submittedName>
        <fullName evidence="2">Uncharacterized protein</fullName>
    </submittedName>
</protein>
<evidence type="ECO:0000313" key="3">
    <source>
        <dbReference type="Proteomes" id="UP000001861"/>
    </source>
</evidence>
<sequence length="77" mass="8198">MEAKLSGIKNISTVTTKIFCVEKLANGEMKIRLDLDDHPLPPPDGSSDSEGSNAPSENSPTSSSVYLSPTPESVEIH</sequence>
<dbReference type="RefSeq" id="XP_002911118.1">
    <property type="nucleotide sequence ID" value="XM_002911072.1"/>
</dbReference>
<comment type="caution">
    <text evidence="2">The sequence shown here is derived from an EMBL/GenBank/DDBJ whole genome shotgun (WGS) entry which is preliminary data.</text>
</comment>
<name>D6RMF6_COPC7</name>
<feature type="compositionally biased region" description="Polar residues" evidence="1">
    <location>
        <begin position="50"/>
        <end position="71"/>
    </location>
</feature>
<dbReference type="KEGG" id="cci:CC1G_14550"/>
<dbReference type="HOGENOM" id="CLU_2637974_0_0_1"/>
<evidence type="ECO:0000313" key="2">
    <source>
        <dbReference type="EMBL" id="EFI27624.1"/>
    </source>
</evidence>
<proteinExistence type="predicted"/>
<keyword evidence="3" id="KW-1185">Reference proteome</keyword>
<evidence type="ECO:0000256" key="1">
    <source>
        <dbReference type="SAM" id="MobiDB-lite"/>
    </source>
</evidence>